<protein>
    <submittedName>
        <fullName evidence="2">Uncharacterized protein</fullName>
    </submittedName>
</protein>
<reference evidence="2 3" key="1">
    <citation type="submission" date="2021-11" db="EMBL/GenBank/DDBJ databases">
        <title>Black yeast isolated from Biological Soil Crust.</title>
        <authorList>
            <person name="Kurbessoian T."/>
        </authorList>
    </citation>
    <scope>NUCLEOTIDE SEQUENCE [LARGE SCALE GENOMIC DNA]</scope>
    <source>
        <strain evidence="2 3">CCFEE 5522</strain>
    </source>
</reference>
<dbReference type="Proteomes" id="UP001324427">
    <property type="component" value="Unassembled WGS sequence"/>
</dbReference>
<gene>
    <name evidence="2" type="ORF">LTR36_008309</name>
</gene>
<dbReference type="AlphaFoldDB" id="A0AAV9J9L1"/>
<feature type="compositionally biased region" description="Acidic residues" evidence="1">
    <location>
        <begin position="68"/>
        <end position="77"/>
    </location>
</feature>
<keyword evidence="3" id="KW-1185">Reference proteome</keyword>
<evidence type="ECO:0000256" key="1">
    <source>
        <dbReference type="SAM" id="MobiDB-lite"/>
    </source>
</evidence>
<feature type="compositionally biased region" description="Polar residues" evidence="1">
    <location>
        <begin position="181"/>
        <end position="203"/>
    </location>
</feature>
<feature type="compositionally biased region" description="Polar residues" evidence="1">
    <location>
        <begin position="225"/>
        <end position="234"/>
    </location>
</feature>
<organism evidence="2 3">
    <name type="scientific">Oleoguttula mirabilis</name>
    <dbReference type="NCBI Taxonomy" id="1507867"/>
    <lineage>
        <taxon>Eukaryota</taxon>
        <taxon>Fungi</taxon>
        <taxon>Dikarya</taxon>
        <taxon>Ascomycota</taxon>
        <taxon>Pezizomycotina</taxon>
        <taxon>Dothideomycetes</taxon>
        <taxon>Dothideomycetidae</taxon>
        <taxon>Mycosphaerellales</taxon>
        <taxon>Teratosphaeriaceae</taxon>
        <taxon>Oleoguttula</taxon>
    </lineage>
</organism>
<feature type="compositionally biased region" description="Basic and acidic residues" evidence="1">
    <location>
        <begin position="239"/>
        <end position="251"/>
    </location>
</feature>
<proteinExistence type="predicted"/>
<accession>A0AAV9J9L1</accession>
<evidence type="ECO:0000313" key="3">
    <source>
        <dbReference type="Proteomes" id="UP001324427"/>
    </source>
</evidence>
<comment type="caution">
    <text evidence="2">The sequence shown here is derived from an EMBL/GenBank/DDBJ whole genome shotgun (WGS) entry which is preliminary data.</text>
</comment>
<feature type="region of interest" description="Disordered" evidence="1">
    <location>
        <begin position="217"/>
        <end position="261"/>
    </location>
</feature>
<dbReference type="EMBL" id="JAVFHQ010000057">
    <property type="protein sequence ID" value="KAK4541084.1"/>
    <property type="molecule type" value="Genomic_DNA"/>
</dbReference>
<sequence>MTTHAPMARVPFAPLDNPRLQHLASAKNRQNGAIAQKSSSTLGGKPNVTSPKTLLPSGPSKRPFEPSTFDDDFDGENVDPTVSSSPTKKSKGEAAVKPFTFSLTPAKSMPPPPSRLSTPIRANMSSPRVPMTAPAGRSPKRQSAGVNKSRRTSAPFTRIDPPFASRSSSALPFSLDAALSGTFSTPTPKESAPPSSGTTIQESMPKNWFFEIYEDSPEEEASNLMEHSTLTLDLSSDEEGSKRERDDRGKENMPPVDYDAPAASRVVGGFTVAGAARQSRKTEIVRKKVVVEEMDDGERSPLSDLETEPFIPEGLDKDSYVMILPTPEKAVAVPAKLDVTKLDVAELFAAPVAASKKRSASAMLDIPVVDAEGEIKGEIVVWEDSPTPSQRAATPSAVVAIAGKEVEAGDENTVPVIDEVV</sequence>
<evidence type="ECO:0000313" key="2">
    <source>
        <dbReference type="EMBL" id="KAK4541084.1"/>
    </source>
</evidence>
<feature type="region of interest" description="Disordered" evidence="1">
    <location>
        <begin position="24"/>
        <end position="203"/>
    </location>
</feature>
<name>A0AAV9J9L1_9PEZI</name>
<feature type="compositionally biased region" description="Polar residues" evidence="1">
    <location>
        <begin position="27"/>
        <end position="52"/>
    </location>
</feature>